<evidence type="ECO:0000256" key="1">
    <source>
        <dbReference type="SAM" id="MobiDB-lite"/>
    </source>
</evidence>
<dbReference type="Gene3D" id="1.10.1220.10">
    <property type="entry name" value="Met repressor-like"/>
    <property type="match status" value="1"/>
</dbReference>
<feature type="compositionally biased region" description="Basic and acidic residues" evidence="1">
    <location>
        <begin position="70"/>
        <end position="84"/>
    </location>
</feature>
<keyword evidence="2" id="KW-0614">Plasmid</keyword>
<protein>
    <recommendedName>
        <fullName evidence="3">CopG family transcriptional regulator</fullName>
    </recommendedName>
</protein>
<feature type="region of interest" description="Disordered" evidence="1">
    <location>
        <begin position="1"/>
        <end position="84"/>
    </location>
</feature>
<dbReference type="AlphaFoldDB" id="A0AAU8CY97"/>
<dbReference type="RefSeq" id="WP_353646103.1">
    <property type="nucleotide sequence ID" value="NZ_CP159254.1"/>
</dbReference>
<evidence type="ECO:0008006" key="3">
    <source>
        <dbReference type="Google" id="ProtNLM"/>
    </source>
</evidence>
<geneLocation type="plasmid" evidence="2">
    <name>pMk2240C</name>
</geneLocation>
<dbReference type="EMBL" id="CP159254">
    <property type="protein sequence ID" value="XCG51838.1"/>
    <property type="molecule type" value="Genomic_DNA"/>
</dbReference>
<dbReference type="GO" id="GO:0006355">
    <property type="term" value="P:regulation of DNA-templated transcription"/>
    <property type="evidence" value="ECO:0007669"/>
    <property type="project" value="InterPro"/>
</dbReference>
<proteinExistence type="predicted"/>
<name>A0AAU8CY97_9HYPH</name>
<reference evidence="2" key="1">
    <citation type="submission" date="2024-06" db="EMBL/GenBank/DDBJ databases">
        <title>Mesorhizobium karijinii sp. nov., a symbiont of the iconic Swainsona formosa from arid Australia.</title>
        <authorList>
            <person name="Hill Y.J."/>
            <person name="Watkin E.L.J."/>
            <person name="O'Hara G.W."/>
            <person name="Terpolilli J."/>
            <person name="Tye M.L."/>
            <person name="Kohlmeier M.G."/>
        </authorList>
    </citation>
    <scope>NUCLEOTIDE SEQUENCE</scope>
    <source>
        <strain evidence="2">WSM2240</strain>
        <plasmid evidence="2">pMk2240C</plasmid>
    </source>
</reference>
<sequence length="146" mass="16418">MVKRQTTVSDFPVAPRRPRPSAAKPAREVAPPGKETAGAPVKSAVEPDAVPQTAKGEEDQAPTALLATTEAERRERSTTRALEREVSRTRLRDLKRARERESKHFVNVPLDYETKKRLEKAAHENDLKMTVIMKAAIDQYLRDNGY</sequence>
<dbReference type="InterPro" id="IPR013321">
    <property type="entry name" value="Arc_rbn_hlx_hlx"/>
</dbReference>
<evidence type="ECO:0000313" key="2">
    <source>
        <dbReference type="EMBL" id="XCG51838.1"/>
    </source>
</evidence>
<gene>
    <name evidence="2" type="ORF">ABVK50_28705</name>
</gene>
<organism evidence="2">
    <name type="scientific">Mesorhizobium sp. WSM2240</name>
    <dbReference type="NCBI Taxonomy" id="3228851"/>
    <lineage>
        <taxon>Bacteria</taxon>
        <taxon>Pseudomonadati</taxon>
        <taxon>Pseudomonadota</taxon>
        <taxon>Alphaproteobacteria</taxon>
        <taxon>Hyphomicrobiales</taxon>
        <taxon>Phyllobacteriaceae</taxon>
        <taxon>Mesorhizobium</taxon>
    </lineage>
</organism>
<accession>A0AAU8CY97</accession>